<evidence type="ECO:0000259" key="4">
    <source>
        <dbReference type="PROSITE" id="PS51388"/>
    </source>
</evidence>
<gene>
    <name evidence="6" type="ORF">PDE_08888</name>
</gene>
<protein>
    <recommendedName>
        <fullName evidence="8">GED domain-containing protein</fullName>
    </recommendedName>
</protein>
<evidence type="ECO:0000256" key="1">
    <source>
        <dbReference type="ARBA" id="ARBA00022741"/>
    </source>
</evidence>
<dbReference type="CDD" id="cd08771">
    <property type="entry name" value="DLP_1"/>
    <property type="match status" value="1"/>
</dbReference>
<dbReference type="Gene3D" id="1.20.120.1240">
    <property type="entry name" value="Dynamin, middle domain"/>
    <property type="match status" value="1"/>
</dbReference>
<dbReference type="PROSITE" id="PS51388">
    <property type="entry name" value="GED"/>
    <property type="match status" value="1"/>
</dbReference>
<evidence type="ECO:0000256" key="3">
    <source>
        <dbReference type="SAM" id="MobiDB-lite"/>
    </source>
</evidence>
<evidence type="ECO:0000313" key="6">
    <source>
        <dbReference type="EMBL" id="EPS33926.1"/>
    </source>
</evidence>
<dbReference type="PROSITE" id="PS51718">
    <property type="entry name" value="G_DYNAMIN_2"/>
    <property type="match status" value="1"/>
</dbReference>
<feature type="compositionally biased region" description="Basic and acidic residues" evidence="3">
    <location>
        <begin position="1"/>
        <end position="11"/>
    </location>
</feature>
<dbReference type="STRING" id="933388.S7ZYP9"/>
<evidence type="ECO:0000259" key="5">
    <source>
        <dbReference type="PROSITE" id="PS51718"/>
    </source>
</evidence>
<dbReference type="PANTHER" id="PTHR11566">
    <property type="entry name" value="DYNAMIN"/>
    <property type="match status" value="1"/>
</dbReference>
<evidence type="ECO:0000313" key="7">
    <source>
        <dbReference type="Proteomes" id="UP000019376"/>
    </source>
</evidence>
<dbReference type="Proteomes" id="UP000019376">
    <property type="component" value="Unassembled WGS sequence"/>
</dbReference>
<keyword evidence="7" id="KW-1185">Reference proteome</keyword>
<dbReference type="InterPro" id="IPR045063">
    <property type="entry name" value="Dynamin_N"/>
</dbReference>
<dbReference type="PRINTS" id="PR00195">
    <property type="entry name" value="DYNAMIN"/>
</dbReference>
<dbReference type="GO" id="GO:0005737">
    <property type="term" value="C:cytoplasm"/>
    <property type="evidence" value="ECO:0007669"/>
    <property type="project" value="TreeGrafter"/>
</dbReference>
<proteinExistence type="predicted"/>
<dbReference type="SMART" id="SM00053">
    <property type="entry name" value="DYNc"/>
    <property type="match status" value="1"/>
</dbReference>
<evidence type="ECO:0000256" key="2">
    <source>
        <dbReference type="ARBA" id="ARBA00023134"/>
    </source>
</evidence>
<dbReference type="PANTHER" id="PTHR11566:SF131">
    <property type="entry name" value="GTPASE, PUTATIVE (AFU_ORTHOLOGUE AFUA_6G07630)-RELATED"/>
    <property type="match status" value="1"/>
</dbReference>
<dbReference type="SUPFAM" id="SSF52540">
    <property type="entry name" value="P-loop containing nucleoside triphosphate hydrolases"/>
    <property type="match status" value="1"/>
</dbReference>
<dbReference type="InterPro" id="IPR000375">
    <property type="entry name" value="Dynamin_stalk"/>
</dbReference>
<dbReference type="InterPro" id="IPR001401">
    <property type="entry name" value="Dynamin_GTPase"/>
</dbReference>
<sequence length="821" mass="93666">MPTKREERDNPYDISMDDDQHWSHTEPRIGEPFIEDSPPVESHGIDVMTLDMQTLVGKIQELSRIGIEDNKIALPKICVVGDQSTGKSSLIEGISEIQVPRSAGTCTRCPMEINLSESKPGEPWKCIVYLSRRYLYEESRTSRAQKRIQSLGPWIPRAGRDEEIFITLYDRSEVQEAIKWAQIAILNPKKPSNIYKPGRNQGVEENTDVKFSPNVVRLDISGPKFPALSFYDLPGVISQPEHDNEKYLVSLVENLVKFYVSQENCIILLTLTMTDDATNSSAARLIRDIKTAKERTLGVLTKPDRASQVESFEQWREILAGQKFKLGHGYFVVRNNPDPNVDHAQARREEEDFFRKSCWLGRMSEFEHRFGVRRLQEALKEILMNQIRRCLPSIISQINEKADRVNEELKKLPSPPTENSQYTVWDTVSVLKTKLNQTLTGSSENEATRKMFLRYWNRLGMDFQTALRVTRPTVVGVLSSDLDTKGLQDASGSSPQANRLKRKHESDLTPPESPTTPQAPTKLYLIDGVFDKYTEAVRKFHPREIRGFREESGSAGIPNHVDPTVIESLNRASIKHWCELASVFVAATCSIVIRILTKCLDAVIAQYHQTGLYRELSRVINEFVNECQTEFLSYVRAQFQIEYDKPFTMAQARHKIASKNALQSLISGRNRARARGILRRAGGDVDDESKIAKIIKDLGPDEFVQEIEMMADSHGYYEIASSRFLDVICQSAHTKIIGKCRAQLVEVINCELKIKSPDNCRSLMAEDPERERRRGELVREREKLSRAQDWIQSIQPTDDDVSDSYPMMEEWANEEILNTPP</sequence>
<dbReference type="InterPro" id="IPR003130">
    <property type="entry name" value="GED"/>
</dbReference>
<dbReference type="Gene3D" id="3.40.50.300">
    <property type="entry name" value="P-loop containing nucleotide triphosphate hydrolases"/>
    <property type="match status" value="1"/>
</dbReference>
<dbReference type="AlphaFoldDB" id="S7ZYP9"/>
<feature type="region of interest" description="Disordered" evidence="3">
    <location>
        <begin position="485"/>
        <end position="519"/>
    </location>
</feature>
<organism evidence="6 7">
    <name type="scientific">Penicillium oxalicum (strain 114-2 / CGMCC 5302)</name>
    <name type="common">Penicillium decumbens</name>
    <dbReference type="NCBI Taxonomy" id="933388"/>
    <lineage>
        <taxon>Eukaryota</taxon>
        <taxon>Fungi</taxon>
        <taxon>Dikarya</taxon>
        <taxon>Ascomycota</taxon>
        <taxon>Pezizomycotina</taxon>
        <taxon>Eurotiomycetes</taxon>
        <taxon>Eurotiomycetidae</taxon>
        <taxon>Eurotiales</taxon>
        <taxon>Aspergillaceae</taxon>
        <taxon>Penicillium</taxon>
    </lineage>
</organism>
<name>S7ZYP9_PENO1</name>
<accession>S7ZYP9</accession>
<dbReference type="Pfam" id="PF02212">
    <property type="entry name" value="GED"/>
    <property type="match status" value="1"/>
</dbReference>
<dbReference type="GO" id="GO:0031623">
    <property type="term" value="P:receptor internalization"/>
    <property type="evidence" value="ECO:0007669"/>
    <property type="project" value="TreeGrafter"/>
</dbReference>
<dbReference type="GO" id="GO:0005874">
    <property type="term" value="C:microtubule"/>
    <property type="evidence" value="ECO:0007669"/>
    <property type="project" value="TreeGrafter"/>
</dbReference>
<dbReference type="GO" id="GO:0003924">
    <property type="term" value="F:GTPase activity"/>
    <property type="evidence" value="ECO:0007669"/>
    <property type="project" value="InterPro"/>
</dbReference>
<dbReference type="GO" id="GO:0005525">
    <property type="term" value="F:GTP binding"/>
    <property type="evidence" value="ECO:0007669"/>
    <property type="project" value="InterPro"/>
</dbReference>
<feature type="compositionally biased region" description="Basic and acidic residues" evidence="3">
    <location>
        <begin position="18"/>
        <end position="28"/>
    </location>
</feature>
<dbReference type="InterPro" id="IPR022812">
    <property type="entry name" value="Dynamin"/>
</dbReference>
<feature type="region of interest" description="Disordered" evidence="3">
    <location>
        <begin position="1"/>
        <end position="28"/>
    </location>
</feature>
<dbReference type="Pfam" id="PF00350">
    <property type="entry name" value="Dynamin_N"/>
    <property type="match status" value="1"/>
</dbReference>
<keyword evidence="2" id="KW-0342">GTP-binding</keyword>
<dbReference type="InterPro" id="IPR030381">
    <property type="entry name" value="G_DYNAMIN_dom"/>
</dbReference>
<feature type="domain" description="Dynamin-type G" evidence="5">
    <location>
        <begin position="71"/>
        <end position="392"/>
    </location>
</feature>
<dbReference type="OrthoDB" id="5061070at2759"/>
<dbReference type="EMBL" id="KB644415">
    <property type="protein sequence ID" value="EPS33926.1"/>
    <property type="molecule type" value="Genomic_DNA"/>
</dbReference>
<dbReference type="PhylomeDB" id="S7ZYP9"/>
<feature type="domain" description="GED" evidence="4">
    <location>
        <begin position="706"/>
        <end position="799"/>
    </location>
</feature>
<keyword evidence="1" id="KW-0547">Nucleotide-binding</keyword>
<evidence type="ECO:0008006" key="8">
    <source>
        <dbReference type="Google" id="ProtNLM"/>
    </source>
</evidence>
<dbReference type="InterPro" id="IPR020850">
    <property type="entry name" value="GED_dom"/>
</dbReference>
<dbReference type="HOGENOM" id="CLU_008964_4_0_1"/>
<dbReference type="Pfam" id="PF01031">
    <property type="entry name" value="Dynamin_M"/>
    <property type="match status" value="2"/>
</dbReference>
<dbReference type="eggNOG" id="KOG0446">
    <property type="taxonomic scope" value="Eukaryota"/>
</dbReference>
<reference evidence="6 7" key="1">
    <citation type="journal article" date="2013" name="PLoS ONE">
        <title>Genomic and secretomic analyses reveal unique features of the lignocellulolytic enzyme system of Penicillium decumbens.</title>
        <authorList>
            <person name="Liu G."/>
            <person name="Zhang L."/>
            <person name="Wei X."/>
            <person name="Zou G."/>
            <person name="Qin Y."/>
            <person name="Ma L."/>
            <person name="Li J."/>
            <person name="Zheng H."/>
            <person name="Wang S."/>
            <person name="Wang C."/>
            <person name="Xun L."/>
            <person name="Zhao G.-P."/>
            <person name="Zhou Z."/>
            <person name="Qu Y."/>
        </authorList>
    </citation>
    <scope>NUCLEOTIDE SEQUENCE [LARGE SCALE GENOMIC DNA]</scope>
    <source>
        <strain evidence="7">114-2 / CGMCC 5302</strain>
    </source>
</reference>
<dbReference type="GO" id="GO:0008017">
    <property type="term" value="F:microtubule binding"/>
    <property type="evidence" value="ECO:0007669"/>
    <property type="project" value="TreeGrafter"/>
</dbReference>
<dbReference type="InterPro" id="IPR027417">
    <property type="entry name" value="P-loop_NTPase"/>
</dbReference>
<dbReference type="GO" id="GO:0005886">
    <property type="term" value="C:plasma membrane"/>
    <property type="evidence" value="ECO:0007669"/>
    <property type="project" value="TreeGrafter"/>
</dbReference>